<reference evidence="2 3" key="1">
    <citation type="submission" date="2016-10" db="EMBL/GenBank/DDBJ databases">
        <authorList>
            <person name="de Groot N.N."/>
        </authorList>
    </citation>
    <scope>NUCLEOTIDE SEQUENCE [LARGE SCALE GENOMIC DNA]</scope>
    <source>
        <strain evidence="2 3">DSM 44149</strain>
    </source>
</reference>
<accession>A0A1H0BYH9</accession>
<dbReference type="RefSeq" id="WP_156050379.1">
    <property type="nucleotide sequence ID" value="NZ_JOEF01000001.1"/>
</dbReference>
<keyword evidence="1" id="KW-0812">Transmembrane</keyword>
<protein>
    <submittedName>
        <fullName evidence="2">Uncharacterized protein</fullName>
    </submittedName>
</protein>
<organism evidence="2 3">
    <name type="scientific">Allokutzneria albata</name>
    <name type="common">Kibdelosporangium albatum</name>
    <dbReference type="NCBI Taxonomy" id="211114"/>
    <lineage>
        <taxon>Bacteria</taxon>
        <taxon>Bacillati</taxon>
        <taxon>Actinomycetota</taxon>
        <taxon>Actinomycetes</taxon>
        <taxon>Pseudonocardiales</taxon>
        <taxon>Pseudonocardiaceae</taxon>
        <taxon>Allokutzneria</taxon>
    </lineage>
</organism>
<feature type="transmembrane region" description="Helical" evidence="1">
    <location>
        <begin position="37"/>
        <end position="54"/>
    </location>
</feature>
<keyword evidence="1" id="KW-1133">Transmembrane helix</keyword>
<feature type="transmembrane region" description="Helical" evidence="1">
    <location>
        <begin position="12"/>
        <end position="31"/>
    </location>
</feature>
<gene>
    <name evidence="2" type="ORF">SAMN04489726_6919</name>
</gene>
<keyword evidence="3" id="KW-1185">Reference proteome</keyword>
<evidence type="ECO:0000313" key="3">
    <source>
        <dbReference type="Proteomes" id="UP000183376"/>
    </source>
</evidence>
<dbReference type="EMBL" id="LT629701">
    <property type="protein sequence ID" value="SDN50673.1"/>
    <property type="molecule type" value="Genomic_DNA"/>
</dbReference>
<name>A0A1H0BYH9_ALLAB</name>
<dbReference type="Proteomes" id="UP000183376">
    <property type="component" value="Chromosome I"/>
</dbReference>
<evidence type="ECO:0000313" key="2">
    <source>
        <dbReference type="EMBL" id="SDN50673.1"/>
    </source>
</evidence>
<evidence type="ECO:0000256" key="1">
    <source>
        <dbReference type="SAM" id="Phobius"/>
    </source>
</evidence>
<proteinExistence type="predicted"/>
<sequence>MTKPDKNKQILVMSVAAIIGGVIGGLCGLFVLNPGILIPIGVVIGIAVSLPMVNSRS</sequence>
<dbReference type="AlphaFoldDB" id="A0A1H0BYH9"/>
<keyword evidence="1" id="KW-0472">Membrane</keyword>